<feature type="chain" id="PRO_5045513713" evidence="2">
    <location>
        <begin position="19"/>
        <end position="347"/>
    </location>
</feature>
<comment type="caution">
    <text evidence="3">The sequence shown here is derived from an EMBL/GenBank/DDBJ whole genome shotgun (WGS) entry which is preliminary data.</text>
</comment>
<dbReference type="EMBL" id="JAFCIX010000365">
    <property type="protein sequence ID" value="KAH6592899.1"/>
    <property type="molecule type" value="Genomic_DNA"/>
</dbReference>
<evidence type="ECO:0000256" key="2">
    <source>
        <dbReference type="SAM" id="SignalP"/>
    </source>
</evidence>
<sequence length="347" mass="38651">MRVDIGIILSVLSFSSLAKVIPNGGYNGPLLVRRAVGPDTTDLLWKRADGDDEQEPSPMDSDIGAESDAVTEADVETSNNAEAGAGASSDDSSPYHPSGSGELSELDQTSDSTGELYWPSQEHLLPHRQRYIPRSDKESIQKAVKKVTEAFEGENKEEFVTEVEVLLTHVLSSARRSLAAYNSQTSTLFFLSIAEGTTDQQSLTKEMHGIHKSGNYIVKEFLRIVEIAIHRITQNPRKMMKELRGIRWWTTYMRNFIISLRDSRYATLVSKVGNPENEAYVEVTKAYIHQMENDWDLALELLKRIECMIDGGSMRPRTMSSKVSFLTSNVKKCLGINDGPPADTTTD</sequence>
<feature type="compositionally biased region" description="Low complexity" evidence="1">
    <location>
        <begin position="78"/>
        <end position="92"/>
    </location>
</feature>
<evidence type="ECO:0000313" key="3">
    <source>
        <dbReference type="EMBL" id="KAH6592899.1"/>
    </source>
</evidence>
<proteinExistence type="predicted"/>
<evidence type="ECO:0000313" key="4">
    <source>
        <dbReference type="Proteomes" id="UP001648503"/>
    </source>
</evidence>
<evidence type="ECO:0000256" key="1">
    <source>
        <dbReference type="SAM" id="MobiDB-lite"/>
    </source>
</evidence>
<feature type="signal peptide" evidence="2">
    <location>
        <begin position="1"/>
        <end position="18"/>
    </location>
</feature>
<feature type="region of interest" description="Disordered" evidence="1">
    <location>
        <begin position="47"/>
        <end position="114"/>
    </location>
</feature>
<keyword evidence="2" id="KW-0732">Signal</keyword>
<protein>
    <submittedName>
        <fullName evidence="3">Uncharacterized protein</fullName>
    </submittedName>
</protein>
<feature type="compositionally biased region" description="Acidic residues" evidence="1">
    <location>
        <begin position="63"/>
        <end position="75"/>
    </location>
</feature>
<dbReference type="Proteomes" id="UP001648503">
    <property type="component" value="Unassembled WGS sequence"/>
</dbReference>
<keyword evidence="4" id="KW-1185">Reference proteome</keyword>
<accession>A0ABQ8F646</accession>
<gene>
    <name evidence="3" type="ORF">BASA50_007737</name>
</gene>
<name>A0ABQ8F646_9FUNG</name>
<reference evidence="3 4" key="1">
    <citation type="submission" date="2021-02" db="EMBL/GenBank/DDBJ databases">
        <title>Variation within the Batrachochytrium salamandrivorans European outbreak.</title>
        <authorList>
            <person name="Kelly M."/>
            <person name="Pasmans F."/>
            <person name="Shea T.P."/>
            <person name="Munoz J.F."/>
            <person name="Carranza S."/>
            <person name="Cuomo C.A."/>
            <person name="Martel A."/>
        </authorList>
    </citation>
    <scope>NUCLEOTIDE SEQUENCE [LARGE SCALE GENOMIC DNA]</scope>
    <source>
        <strain evidence="3 4">AMFP18/2</strain>
    </source>
</reference>
<organism evidence="3 4">
    <name type="scientific">Batrachochytrium salamandrivorans</name>
    <dbReference type="NCBI Taxonomy" id="1357716"/>
    <lineage>
        <taxon>Eukaryota</taxon>
        <taxon>Fungi</taxon>
        <taxon>Fungi incertae sedis</taxon>
        <taxon>Chytridiomycota</taxon>
        <taxon>Chytridiomycota incertae sedis</taxon>
        <taxon>Chytridiomycetes</taxon>
        <taxon>Rhizophydiales</taxon>
        <taxon>Rhizophydiales incertae sedis</taxon>
        <taxon>Batrachochytrium</taxon>
    </lineage>
</organism>